<name>B4FJ80_MAIZE</name>
<dbReference type="EMBL" id="BT042196">
    <property type="protein sequence ID" value="ACF87201.1"/>
    <property type="molecule type" value="mRNA"/>
</dbReference>
<protein>
    <submittedName>
        <fullName evidence="1">Uncharacterized protein</fullName>
    </submittedName>
</protein>
<organism evidence="1">
    <name type="scientific">Zea mays</name>
    <name type="common">Maize</name>
    <dbReference type="NCBI Taxonomy" id="4577"/>
    <lineage>
        <taxon>Eukaryota</taxon>
        <taxon>Viridiplantae</taxon>
        <taxon>Streptophyta</taxon>
        <taxon>Embryophyta</taxon>
        <taxon>Tracheophyta</taxon>
        <taxon>Spermatophyta</taxon>
        <taxon>Magnoliopsida</taxon>
        <taxon>Liliopsida</taxon>
        <taxon>Poales</taxon>
        <taxon>Poaceae</taxon>
        <taxon>PACMAD clade</taxon>
        <taxon>Panicoideae</taxon>
        <taxon>Andropogonodae</taxon>
        <taxon>Andropogoneae</taxon>
        <taxon>Tripsacinae</taxon>
        <taxon>Zea</taxon>
    </lineage>
</organism>
<dbReference type="HOGENOM" id="CLU_2100423_0_0_1"/>
<reference evidence="1" key="1">
    <citation type="journal article" date="2009" name="PLoS Genet.">
        <title>Sequencing, mapping, and analysis of 27,455 maize full-length cDNAs.</title>
        <authorList>
            <person name="Soderlund C."/>
            <person name="Descour A."/>
            <person name="Kudrna D."/>
            <person name="Bomhoff M."/>
            <person name="Boyd L."/>
            <person name="Currie J."/>
            <person name="Angelova A."/>
            <person name="Collura K."/>
            <person name="Wissotski M."/>
            <person name="Ashley E."/>
            <person name="Morrow D."/>
            <person name="Fernandes J."/>
            <person name="Walbot V."/>
            <person name="Yu Y."/>
        </authorList>
    </citation>
    <scope>NUCLEOTIDE SEQUENCE</scope>
    <source>
        <strain evidence="1">B73</strain>
    </source>
</reference>
<proteinExistence type="evidence at transcript level"/>
<dbReference type="EMBL" id="BT037168">
    <property type="protein sequence ID" value="ACF82173.1"/>
    <property type="molecule type" value="mRNA"/>
</dbReference>
<dbReference type="EMBL" id="BT062985">
    <property type="protein sequence ID" value="ACN27682.1"/>
    <property type="molecule type" value="mRNA"/>
</dbReference>
<sequence>MLLGVILIQVAEGSTVANFPVTLFQRAKGNPTLAVIFSLDYGCPGILHGVEFISGLINLGCQTSPQCAGQEGKYCFAHSYTEMEAPGIWNNRSLMVASVELTTSQYCEMHLTWSRR</sequence>
<accession>B4FJ80</accession>
<dbReference type="AlphaFoldDB" id="B4FJ80"/>
<evidence type="ECO:0000313" key="1">
    <source>
        <dbReference type="EMBL" id="ACF82173.1"/>
    </source>
</evidence>